<evidence type="ECO:0000256" key="1">
    <source>
        <dbReference type="SAM" id="Phobius"/>
    </source>
</evidence>
<keyword evidence="3" id="KW-1185">Reference proteome</keyword>
<dbReference type="Proteomes" id="UP000003586">
    <property type="component" value="Chromosome"/>
</dbReference>
<evidence type="ECO:0000313" key="2">
    <source>
        <dbReference type="EMBL" id="AHF17723.1"/>
    </source>
</evidence>
<accession>W0F7E8</accession>
<protein>
    <submittedName>
        <fullName evidence="2">Uncharacterized protein</fullName>
    </submittedName>
</protein>
<keyword evidence="1" id="KW-0472">Membrane</keyword>
<proteinExistence type="predicted"/>
<dbReference type="HOGENOM" id="CLU_2288552_0_0_10"/>
<dbReference type="AlphaFoldDB" id="W0F7E8"/>
<name>W0F7E8_9BACT</name>
<evidence type="ECO:0000313" key="3">
    <source>
        <dbReference type="Proteomes" id="UP000003586"/>
    </source>
</evidence>
<sequence length="101" mass="12167">MKICQKHSLAAANPIEKQDLQAFRRPLIDGLLFPLSLFFIKFRRSFYAIYKIDRRSSVLYLNILNYQYINYFICLLVFTNYFVYCLCHFLIIKDKKIVLIL</sequence>
<gene>
    <name evidence="2" type="ORF">NIASO_13080</name>
</gene>
<dbReference type="KEGG" id="nso:NIASO_13080"/>
<feature type="transmembrane region" description="Helical" evidence="1">
    <location>
        <begin position="69"/>
        <end position="92"/>
    </location>
</feature>
<keyword evidence="1" id="KW-1133">Transmembrane helix</keyword>
<dbReference type="STRING" id="929713.NIASO_13080"/>
<keyword evidence="1" id="KW-0812">Transmembrane</keyword>
<organism evidence="2 3">
    <name type="scientific">Niabella soli DSM 19437</name>
    <dbReference type="NCBI Taxonomy" id="929713"/>
    <lineage>
        <taxon>Bacteria</taxon>
        <taxon>Pseudomonadati</taxon>
        <taxon>Bacteroidota</taxon>
        <taxon>Chitinophagia</taxon>
        <taxon>Chitinophagales</taxon>
        <taxon>Chitinophagaceae</taxon>
        <taxon>Niabella</taxon>
    </lineage>
</organism>
<dbReference type="EMBL" id="CP007035">
    <property type="protein sequence ID" value="AHF17723.1"/>
    <property type="molecule type" value="Genomic_DNA"/>
</dbReference>
<reference evidence="2 3" key="1">
    <citation type="submission" date="2013-12" db="EMBL/GenBank/DDBJ databases">
        <authorList>
            <consortium name="DOE Joint Genome Institute"/>
            <person name="Eisen J."/>
            <person name="Huntemann M."/>
            <person name="Han J."/>
            <person name="Chen A."/>
            <person name="Kyrpides N."/>
            <person name="Mavromatis K."/>
            <person name="Markowitz V."/>
            <person name="Palaniappan K."/>
            <person name="Ivanova N."/>
            <person name="Schaumberg A."/>
            <person name="Pati A."/>
            <person name="Liolios K."/>
            <person name="Nordberg H.P."/>
            <person name="Cantor M.N."/>
            <person name="Hua S.X."/>
            <person name="Woyke T."/>
        </authorList>
    </citation>
    <scope>NUCLEOTIDE SEQUENCE [LARGE SCALE GENOMIC DNA]</scope>
    <source>
        <strain evidence="3">DSM 19437</strain>
    </source>
</reference>